<name>A0A8B9P3T5_APTOW</name>
<dbReference type="AlphaFoldDB" id="A0A8B9P3T5"/>
<evidence type="ECO:0000256" key="1">
    <source>
        <dbReference type="SAM" id="MobiDB-lite"/>
    </source>
</evidence>
<reference evidence="2" key="2">
    <citation type="submission" date="2025-09" db="UniProtKB">
        <authorList>
            <consortium name="Ensembl"/>
        </authorList>
    </citation>
    <scope>IDENTIFICATION</scope>
</reference>
<organism evidence="2 3">
    <name type="scientific">Apteryx owenii</name>
    <name type="common">Little spotted kiwi</name>
    <dbReference type="NCBI Taxonomy" id="8824"/>
    <lineage>
        <taxon>Eukaryota</taxon>
        <taxon>Metazoa</taxon>
        <taxon>Chordata</taxon>
        <taxon>Craniata</taxon>
        <taxon>Vertebrata</taxon>
        <taxon>Euteleostomi</taxon>
        <taxon>Archelosauria</taxon>
        <taxon>Archosauria</taxon>
        <taxon>Dinosauria</taxon>
        <taxon>Saurischia</taxon>
        <taxon>Theropoda</taxon>
        <taxon>Coelurosauria</taxon>
        <taxon>Aves</taxon>
        <taxon>Palaeognathae</taxon>
        <taxon>Apterygiformes</taxon>
        <taxon>Apterygidae</taxon>
        <taxon>Apteryx</taxon>
    </lineage>
</organism>
<feature type="region of interest" description="Disordered" evidence="1">
    <location>
        <begin position="1"/>
        <end position="40"/>
    </location>
</feature>
<protein>
    <submittedName>
        <fullName evidence="2">Uncharacterized protein</fullName>
    </submittedName>
</protein>
<dbReference type="Ensembl" id="ENSAOWT00000005386.1">
    <property type="protein sequence ID" value="ENSAOWP00000004725.1"/>
    <property type="gene ID" value="ENSAOWG00000003288.1"/>
</dbReference>
<dbReference type="Proteomes" id="UP000694424">
    <property type="component" value="Unplaced"/>
</dbReference>
<evidence type="ECO:0000313" key="3">
    <source>
        <dbReference type="Proteomes" id="UP000694424"/>
    </source>
</evidence>
<keyword evidence="3" id="KW-1185">Reference proteome</keyword>
<evidence type="ECO:0000313" key="2">
    <source>
        <dbReference type="Ensembl" id="ENSAOWP00000004725.1"/>
    </source>
</evidence>
<proteinExistence type="predicted"/>
<sequence>MSPRRRWRPQHPQGVPDVLVTSPASPGRPHVPTMSPTSPHLVKVTTSPSQVLGTPGNNLHEVETAEGARFLVTGSLLPPPRGPERGHACAHAWTHVCAREHACGGSRAAPVTW</sequence>
<reference evidence="2" key="1">
    <citation type="submission" date="2025-08" db="UniProtKB">
        <authorList>
            <consortium name="Ensembl"/>
        </authorList>
    </citation>
    <scope>IDENTIFICATION</scope>
</reference>
<accession>A0A8B9P3T5</accession>